<dbReference type="PATRIC" id="fig|1232189.3.peg.3652"/>
<name>M1ZTC9_CLOBO</name>
<keyword evidence="1" id="KW-0732">Signal</keyword>
<dbReference type="CDD" id="cd12797">
    <property type="entry name" value="M23_peptidase"/>
    <property type="match status" value="1"/>
</dbReference>
<dbReference type="PANTHER" id="PTHR21666:SF289">
    <property type="entry name" value="L-ALA--D-GLU ENDOPEPTIDASE"/>
    <property type="match status" value="1"/>
</dbReference>
<evidence type="ECO:0000259" key="2">
    <source>
        <dbReference type="Pfam" id="PF01551"/>
    </source>
</evidence>
<dbReference type="Pfam" id="PF01551">
    <property type="entry name" value="Peptidase_M23"/>
    <property type="match status" value="1"/>
</dbReference>
<sequence>QDEFIGILSNKKEIKELNEIINKKYSVNIINHIKIKEETISVEEINTIDELAINISKSQKLQNFMNSKRLSRGDINEEIALAMPTNGCITSKFGKRWGKFHKGLDIGAPNGTDIYSSLDGRVIYSGWEEGYGKVIKIQHSSELITIYAHCSNLYVKVGQYVKKGEKIGEVGSTGRSTGPHVHFELRKNNEPCNPLIYIK</sequence>
<reference evidence="3 4" key="1">
    <citation type="submission" date="2012-10" db="EMBL/GenBank/DDBJ databases">
        <authorList>
            <person name="Strain E.A."/>
            <person name="Brown E."/>
            <person name="Allard M.W."/>
            <person name="Gonzalez-Escalona N."/>
            <person name="Timme R."/>
        </authorList>
    </citation>
    <scope>NUCLEOTIDE SEQUENCE [LARGE SCALE GENOMIC DNA]</scope>
    <source>
        <strain evidence="3 4">CFSAN001627</strain>
    </source>
</reference>
<dbReference type="PANTHER" id="PTHR21666">
    <property type="entry name" value="PEPTIDASE-RELATED"/>
    <property type="match status" value="1"/>
</dbReference>
<dbReference type="Proteomes" id="UP000011944">
    <property type="component" value="Unassembled WGS sequence"/>
</dbReference>
<evidence type="ECO:0000313" key="3">
    <source>
        <dbReference type="EMBL" id="EKN38908.1"/>
    </source>
</evidence>
<feature type="non-terminal residue" evidence="3">
    <location>
        <position position="1"/>
    </location>
</feature>
<dbReference type="Gene3D" id="2.70.70.10">
    <property type="entry name" value="Glucose Permease (Domain IIA)"/>
    <property type="match status" value="1"/>
</dbReference>
<reference evidence="3 4" key="2">
    <citation type="submission" date="2013-03" db="EMBL/GenBank/DDBJ databases">
        <title>Diversity in Clostridium botulinum.</title>
        <authorList>
            <person name="Timme R.E."/>
            <person name="Allard M."/>
            <person name="Luo Y."/>
            <person name="Strain E."/>
            <person name="Gonzalez-Escalona N."/>
            <person name="Brown E."/>
        </authorList>
    </citation>
    <scope>NUCLEOTIDE SEQUENCE [LARGE SCALE GENOMIC DNA]</scope>
    <source>
        <strain evidence="3 4">CFSAN001627</strain>
    </source>
</reference>
<accession>M1ZTC9</accession>
<dbReference type="AlphaFoldDB" id="M1ZTC9"/>
<dbReference type="InterPro" id="IPR016047">
    <property type="entry name" value="M23ase_b-sheet_dom"/>
</dbReference>
<evidence type="ECO:0000313" key="4">
    <source>
        <dbReference type="Proteomes" id="UP000011944"/>
    </source>
</evidence>
<dbReference type="InterPro" id="IPR050570">
    <property type="entry name" value="Cell_wall_metabolism_enzyme"/>
</dbReference>
<dbReference type="EMBL" id="AMXI01001478">
    <property type="protein sequence ID" value="EKN38908.1"/>
    <property type="molecule type" value="Genomic_DNA"/>
</dbReference>
<dbReference type="InterPro" id="IPR011055">
    <property type="entry name" value="Dup_hybrid_motif"/>
</dbReference>
<protein>
    <submittedName>
        <fullName evidence="3">Putative peptidase</fullName>
    </submittedName>
</protein>
<gene>
    <name evidence="3" type="ORF">CFSAN001627_23414</name>
</gene>
<dbReference type="SUPFAM" id="SSF51261">
    <property type="entry name" value="Duplicated hybrid motif"/>
    <property type="match status" value="1"/>
</dbReference>
<dbReference type="GO" id="GO:0004222">
    <property type="term" value="F:metalloendopeptidase activity"/>
    <property type="evidence" value="ECO:0007669"/>
    <property type="project" value="TreeGrafter"/>
</dbReference>
<comment type="caution">
    <text evidence="3">The sequence shown here is derived from an EMBL/GenBank/DDBJ whole genome shotgun (WGS) entry which is preliminary data.</text>
</comment>
<dbReference type="FunFam" id="2.70.70.10:FF:000006">
    <property type="entry name" value="M23 family peptidase"/>
    <property type="match status" value="1"/>
</dbReference>
<evidence type="ECO:0000256" key="1">
    <source>
        <dbReference type="ARBA" id="ARBA00022729"/>
    </source>
</evidence>
<feature type="domain" description="M23ase beta-sheet core" evidence="2">
    <location>
        <begin position="99"/>
        <end position="194"/>
    </location>
</feature>
<proteinExistence type="predicted"/>
<organism evidence="3 4">
    <name type="scientific">Clostridium botulinum CFSAN001627</name>
    <dbReference type="NCBI Taxonomy" id="1232189"/>
    <lineage>
        <taxon>Bacteria</taxon>
        <taxon>Bacillati</taxon>
        <taxon>Bacillota</taxon>
        <taxon>Clostridia</taxon>
        <taxon>Eubacteriales</taxon>
        <taxon>Clostridiaceae</taxon>
        <taxon>Clostridium</taxon>
    </lineage>
</organism>